<dbReference type="PANTHER" id="PTHR42698">
    <property type="entry name" value="GTPASE ERA"/>
    <property type="match status" value="1"/>
</dbReference>
<dbReference type="NCBIfam" id="TIGR00231">
    <property type="entry name" value="small_GTP"/>
    <property type="match status" value="1"/>
</dbReference>
<dbReference type="Pfam" id="PF07650">
    <property type="entry name" value="KH_2"/>
    <property type="match status" value="1"/>
</dbReference>
<comment type="subunit">
    <text evidence="7">Monomer.</text>
</comment>
<keyword evidence="6 7" id="KW-0342">GTP-binding</keyword>
<feature type="region of interest" description="G5" evidence="8">
    <location>
        <begin position="155"/>
        <end position="157"/>
    </location>
</feature>
<keyword evidence="7" id="KW-0963">Cytoplasm</keyword>
<feature type="domain" description="Era-type G" evidence="11">
    <location>
        <begin position="8"/>
        <end position="176"/>
    </location>
</feature>
<keyword evidence="4 7" id="KW-0547">Nucleotide-binding</keyword>
<dbReference type="PATRIC" id="fig|1235990.3.peg.413"/>
<dbReference type="GO" id="GO:0005886">
    <property type="term" value="C:plasma membrane"/>
    <property type="evidence" value="ECO:0007669"/>
    <property type="project" value="UniProtKB-SubCell"/>
</dbReference>
<dbReference type="InterPro" id="IPR006073">
    <property type="entry name" value="GTP-bd"/>
</dbReference>
<dbReference type="InterPro" id="IPR015946">
    <property type="entry name" value="KH_dom-like_a/b"/>
</dbReference>
<evidence type="ECO:0000256" key="8">
    <source>
        <dbReference type="PROSITE-ProRule" id="PRU01050"/>
    </source>
</evidence>
<dbReference type="SUPFAM" id="SSF54814">
    <property type="entry name" value="Prokaryotic type KH domain (KH-domain type II)"/>
    <property type="match status" value="1"/>
</dbReference>
<dbReference type="PROSITE" id="PS51713">
    <property type="entry name" value="G_ERA"/>
    <property type="match status" value="1"/>
</dbReference>
<dbReference type="PRINTS" id="PR00326">
    <property type="entry name" value="GTP1OBG"/>
</dbReference>
<dbReference type="FunFam" id="3.40.50.300:FF:000094">
    <property type="entry name" value="GTPase Era"/>
    <property type="match status" value="1"/>
</dbReference>
<evidence type="ECO:0000313" key="13">
    <source>
        <dbReference type="Proteomes" id="UP000016900"/>
    </source>
</evidence>
<dbReference type="PROSITE" id="PS50823">
    <property type="entry name" value="KH_TYPE_2"/>
    <property type="match status" value="1"/>
</dbReference>
<evidence type="ECO:0000256" key="9">
    <source>
        <dbReference type="RuleBase" id="RU003761"/>
    </source>
</evidence>
<feature type="binding site" evidence="7">
    <location>
        <begin position="16"/>
        <end position="23"/>
    </location>
    <ligand>
        <name>GTP</name>
        <dbReference type="ChEBI" id="CHEBI:37565"/>
    </ligand>
</feature>
<dbReference type="InterPro" id="IPR027417">
    <property type="entry name" value="P-loop_NTPase"/>
</dbReference>
<keyword evidence="7" id="KW-0699">rRNA-binding</keyword>
<feature type="binding site" evidence="7">
    <location>
        <begin position="125"/>
        <end position="128"/>
    </location>
    <ligand>
        <name>GTP</name>
        <dbReference type="ChEBI" id="CHEBI:37565"/>
    </ligand>
</feature>
<dbReference type="FunFam" id="3.30.300.20:FF:000003">
    <property type="entry name" value="GTPase Era"/>
    <property type="match status" value="1"/>
</dbReference>
<dbReference type="Gene3D" id="3.30.300.20">
    <property type="match status" value="1"/>
</dbReference>
<dbReference type="InterPro" id="IPR030388">
    <property type="entry name" value="G_ERA_dom"/>
</dbReference>
<evidence type="ECO:0000259" key="10">
    <source>
        <dbReference type="PROSITE" id="PS50823"/>
    </source>
</evidence>
<protein>
    <recommendedName>
        <fullName evidence="2 7">GTPase Era</fullName>
    </recommendedName>
</protein>
<dbReference type="eggNOG" id="COG1159">
    <property type="taxonomic scope" value="Bacteria"/>
</dbReference>
<dbReference type="InterPro" id="IPR005225">
    <property type="entry name" value="Small_GTP-bd"/>
</dbReference>
<evidence type="ECO:0000256" key="1">
    <source>
        <dbReference type="ARBA" id="ARBA00007921"/>
    </source>
</evidence>
<name>U3U2M6_9GAMM</name>
<dbReference type="GO" id="GO:0003924">
    <property type="term" value="F:GTPase activity"/>
    <property type="evidence" value="ECO:0007669"/>
    <property type="project" value="UniProtKB-UniRule"/>
</dbReference>
<dbReference type="CDD" id="cd04163">
    <property type="entry name" value="Era"/>
    <property type="match status" value="1"/>
</dbReference>
<dbReference type="GO" id="GO:0070181">
    <property type="term" value="F:small ribosomal subunit rRNA binding"/>
    <property type="evidence" value="ECO:0007669"/>
    <property type="project" value="UniProtKB-UniRule"/>
</dbReference>
<feature type="region of interest" description="G1" evidence="8">
    <location>
        <begin position="16"/>
        <end position="23"/>
    </location>
</feature>
<evidence type="ECO:0000256" key="5">
    <source>
        <dbReference type="ARBA" id="ARBA00022884"/>
    </source>
</evidence>
<organism evidence="12 13">
    <name type="scientific">Candidatus Pantoea carbekii</name>
    <dbReference type="NCBI Taxonomy" id="1235990"/>
    <lineage>
        <taxon>Bacteria</taxon>
        <taxon>Pseudomonadati</taxon>
        <taxon>Pseudomonadota</taxon>
        <taxon>Gammaproteobacteria</taxon>
        <taxon>Enterobacterales</taxon>
        <taxon>Erwiniaceae</taxon>
        <taxon>Pantoea</taxon>
    </lineage>
</organism>
<evidence type="ECO:0000259" key="11">
    <source>
        <dbReference type="PROSITE" id="PS51713"/>
    </source>
</evidence>
<dbReference type="Proteomes" id="UP000016900">
    <property type="component" value="Chromosome"/>
</dbReference>
<dbReference type="GO" id="GO:0043024">
    <property type="term" value="F:ribosomal small subunit binding"/>
    <property type="evidence" value="ECO:0007669"/>
    <property type="project" value="TreeGrafter"/>
</dbReference>
<dbReference type="Pfam" id="PF01926">
    <property type="entry name" value="MMR_HSR1"/>
    <property type="match status" value="1"/>
</dbReference>
<dbReference type="GO" id="GO:0000028">
    <property type="term" value="P:ribosomal small subunit assembly"/>
    <property type="evidence" value="ECO:0007669"/>
    <property type="project" value="TreeGrafter"/>
</dbReference>
<dbReference type="InterPro" id="IPR004044">
    <property type="entry name" value="KH_dom_type_2"/>
</dbReference>
<evidence type="ECO:0000256" key="7">
    <source>
        <dbReference type="HAMAP-Rule" id="MF_00367"/>
    </source>
</evidence>
<dbReference type="OrthoDB" id="9805918at2"/>
<keyword evidence="3 7" id="KW-0690">Ribosome biogenesis</keyword>
<dbReference type="NCBIfam" id="NF000908">
    <property type="entry name" value="PRK00089.1"/>
    <property type="match status" value="1"/>
</dbReference>
<accession>U3U2M6</accession>
<dbReference type="HAMAP" id="MF_00367">
    <property type="entry name" value="GTPase_Era"/>
    <property type="match status" value="1"/>
</dbReference>
<dbReference type="SUPFAM" id="SSF52540">
    <property type="entry name" value="P-loop containing nucleoside triphosphate hydrolases"/>
    <property type="match status" value="1"/>
</dbReference>
<keyword evidence="5 7" id="KW-0694">RNA-binding</keyword>
<evidence type="ECO:0000256" key="3">
    <source>
        <dbReference type="ARBA" id="ARBA00022517"/>
    </source>
</evidence>
<keyword evidence="7" id="KW-1003">Cell membrane</keyword>
<gene>
    <name evidence="7 12" type="primary">era</name>
    <name evidence="12" type="ORF">HHS_04160</name>
</gene>
<dbReference type="PANTHER" id="PTHR42698:SF1">
    <property type="entry name" value="GTPASE ERA, MITOCHONDRIAL"/>
    <property type="match status" value="1"/>
</dbReference>
<reference evidence="12 13" key="1">
    <citation type="submission" date="2012-10" db="EMBL/GenBank/DDBJ databases">
        <title>Genome sequence of the symbiont of the pentatomidae stink bug Halyomorpha halys.</title>
        <authorList>
            <person name="Kobayashi H."/>
            <person name="Fujii-Muramatsu R."/>
            <person name="Takeishi K."/>
            <person name="Noda H."/>
        </authorList>
    </citation>
    <scope>NUCLEOTIDE SEQUENCE [LARGE SCALE GENOMIC DNA]</scope>
</reference>
<comment type="function">
    <text evidence="7">An essential GTPase that binds both GDP and GTP, with rapid nucleotide exchange. Plays a role in 16S rRNA processing and 30S ribosomal subunit biogenesis and possibly also in cell cycle regulation and energy metabolism.</text>
</comment>
<comment type="subcellular location">
    <subcellularLocation>
        <location evidence="7">Cytoplasm</location>
    </subcellularLocation>
    <subcellularLocation>
        <location evidence="7">Cell membrane</location>
        <topology evidence="7">Peripheral membrane protein</topology>
    </subcellularLocation>
</comment>
<evidence type="ECO:0000313" key="12">
    <source>
        <dbReference type="EMBL" id="BAO00386.1"/>
    </source>
</evidence>
<dbReference type="STRING" id="1235990.BMSBPS_0041"/>
<dbReference type="EMBL" id="AP012554">
    <property type="protein sequence ID" value="BAO00386.1"/>
    <property type="molecule type" value="Genomic_DNA"/>
</dbReference>
<sequence>MKECQKSYFGFFAIVGRPNVGKSTLLNQLVQRKISIVSSKPHTTRHCIMGIHTEDIYQTVYLDTPGLHIKEKNLINRLMNRVAISCIADVELVIFVIEGIRWTPDDEMVLQKLRQSNIPVLLVINKIDYIKNKKRLLQHLCFVSHKMHFIDIVPISAKFRTNLNIIANIVRKHLPFGIHHFPKCYTNYCSKNFMVSELIREKLMNFLNNELPYSLTVKIEDFVLNNHGNYNIKALIIVERNSQKKIVIGNKGSMIKQIGIKARKNIEEFFSIKVHLTLWVKVKSGWVDNQYMLYNLGLGYNKDTKIVF</sequence>
<dbReference type="KEGG" id="hhs:HHS_04160"/>
<proteinExistence type="inferred from homology"/>
<feature type="region of interest" description="G3" evidence="8">
    <location>
        <begin position="63"/>
        <end position="66"/>
    </location>
</feature>
<evidence type="ECO:0000256" key="6">
    <source>
        <dbReference type="ARBA" id="ARBA00023134"/>
    </source>
</evidence>
<dbReference type="GO" id="GO:0005829">
    <property type="term" value="C:cytosol"/>
    <property type="evidence" value="ECO:0007669"/>
    <property type="project" value="TreeGrafter"/>
</dbReference>
<dbReference type="AlphaFoldDB" id="U3U2M6"/>
<evidence type="ECO:0000256" key="2">
    <source>
        <dbReference type="ARBA" id="ARBA00020484"/>
    </source>
</evidence>
<dbReference type="Gene3D" id="3.40.50.300">
    <property type="entry name" value="P-loop containing nucleotide triphosphate hydrolases"/>
    <property type="match status" value="1"/>
</dbReference>
<dbReference type="InterPro" id="IPR005662">
    <property type="entry name" value="GTPase_Era-like"/>
</dbReference>
<keyword evidence="7" id="KW-0472">Membrane</keyword>
<keyword evidence="13" id="KW-1185">Reference proteome</keyword>
<dbReference type="GO" id="GO:0005525">
    <property type="term" value="F:GTP binding"/>
    <property type="evidence" value="ECO:0007669"/>
    <property type="project" value="UniProtKB-UniRule"/>
</dbReference>
<feature type="region of interest" description="G2" evidence="8">
    <location>
        <begin position="42"/>
        <end position="46"/>
    </location>
</feature>
<feature type="region of interest" description="G4" evidence="8">
    <location>
        <begin position="125"/>
        <end position="128"/>
    </location>
</feature>
<feature type="binding site" evidence="7">
    <location>
        <begin position="63"/>
        <end position="67"/>
    </location>
    <ligand>
        <name>GTP</name>
        <dbReference type="ChEBI" id="CHEBI:37565"/>
    </ligand>
</feature>
<dbReference type="NCBIfam" id="TIGR00436">
    <property type="entry name" value="era"/>
    <property type="match status" value="1"/>
</dbReference>
<dbReference type="InterPro" id="IPR009019">
    <property type="entry name" value="KH_sf_prok-type"/>
</dbReference>
<evidence type="ECO:0000256" key="4">
    <source>
        <dbReference type="ARBA" id="ARBA00022741"/>
    </source>
</evidence>
<comment type="similarity">
    <text evidence="1 7 8 9">Belongs to the TRAFAC class TrmE-Era-EngA-EngB-Septin-like GTPase superfamily. Era GTPase family.</text>
</comment>
<dbReference type="CDD" id="cd22534">
    <property type="entry name" value="KH-II_Era"/>
    <property type="match status" value="1"/>
</dbReference>
<feature type="domain" description="KH type-2" evidence="10">
    <location>
        <begin position="207"/>
        <end position="284"/>
    </location>
</feature>